<reference evidence="2 3" key="1">
    <citation type="submission" date="2008-07" db="EMBL/GenBank/DDBJ databases">
        <authorList>
            <person name="El-Sayed N."/>
            <person name="Caler E."/>
            <person name="Inman J."/>
            <person name="Amedeo P."/>
            <person name="Hass B."/>
            <person name="Wortman J."/>
        </authorList>
    </citation>
    <scope>NUCLEOTIDE SEQUENCE [LARGE SCALE GENOMIC DNA]</scope>
    <source>
        <strain evidence="3">ATCC 50983 / TXsc</strain>
    </source>
</reference>
<dbReference type="InterPro" id="IPR008978">
    <property type="entry name" value="HSP20-like_chaperone"/>
</dbReference>
<dbReference type="Proteomes" id="UP000007800">
    <property type="component" value="Unassembled WGS sequence"/>
</dbReference>
<feature type="region of interest" description="Disordered" evidence="1">
    <location>
        <begin position="121"/>
        <end position="140"/>
    </location>
</feature>
<dbReference type="RefSeq" id="XP_002768983.1">
    <property type="nucleotide sequence ID" value="XM_002768937.1"/>
</dbReference>
<accession>C5LNF0</accession>
<keyword evidence="3" id="KW-1185">Reference proteome</keyword>
<evidence type="ECO:0000313" key="3">
    <source>
        <dbReference type="Proteomes" id="UP000007800"/>
    </source>
</evidence>
<dbReference type="SUPFAM" id="SSF49764">
    <property type="entry name" value="HSP20-like chaperones"/>
    <property type="match status" value="1"/>
</dbReference>
<dbReference type="EMBL" id="GG683778">
    <property type="protein sequence ID" value="EER01701.1"/>
    <property type="molecule type" value="Genomic_DNA"/>
</dbReference>
<dbReference type="AlphaFoldDB" id="C5LNF0"/>
<dbReference type="GO" id="GO:0036158">
    <property type="term" value="P:outer dynein arm assembly"/>
    <property type="evidence" value="ECO:0007669"/>
    <property type="project" value="TreeGrafter"/>
</dbReference>
<dbReference type="GO" id="GO:0036159">
    <property type="term" value="P:inner dynein arm assembly"/>
    <property type="evidence" value="ECO:0007669"/>
    <property type="project" value="TreeGrafter"/>
</dbReference>
<protein>
    <recommendedName>
        <fullName evidence="4">CS domain-containing protein</fullName>
    </recommendedName>
</protein>
<organism evidence="3">
    <name type="scientific">Perkinsus marinus (strain ATCC 50983 / TXsc)</name>
    <dbReference type="NCBI Taxonomy" id="423536"/>
    <lineage>
        <taxon>Eukaryota</taxon>
        <taxon>Sar</taxon>
        <taxon>Alveolata</taxon>
        <taxon>Perkinsozoa</taxon>
        <taxon>Perkinsea</taxon>
        <taxon>Perkinsida</taxon>
        <taxon>Perkinsidae</taxon>
        <taxon>Perkinsus</taxon>
    </lineage>
</organism>
<feature type="region of interest" description="Disordered" evidence="1">
    <location>
        <begin position="244"/>
        <end position="266"/>
    </location>
</feature>
<dbReference type="PANTHER" id="PTHR46492">
    <property type="entry name" value="DYNEIN ASSEMBLY FACTOR 4, AXONEMAL"/>
    <property type="match status" value="1"/>
</dbReference>
<dbReference type="Gene3D" id="1.25.40.10">
    <property type="entry name" value="Tetratricopeptide repeat domain"/>
    <property type="match status" value="1"/>
</dbReference>
<gene>
    <name evidence="2" type="ORF">Pmar_PMAR008165</name>
</gene>
<dbReference type="SUPFAM" id="SSF48452">
    <property type="entry name" value="TPR-like"/>
    <property type="match status" value="1"/>
</dbReference>
<evidence type="ECO:0008006" key="4">
    <source>
        <dbReference type="Google" id="ProtNLM"/>
    </source>
</evidence>
<evidence type="ECO:0000313" key="2">
    <source>
        <dbReference type="EMBL" id="EER01701.1"/>
    </source>
</evidence>
<dbReference type="OrthoDB" id="428635at2759"/>
<dbReference type="InterPro" id="IPR052004">
    <property type="entry name" value="Dynein_assembly_factor_4"/>
</dbReference>
<proteinExistence type="predicted"/>
<dbReference type="GO" id="GO:0003341">
    <property type="term" value="P:cilium movement"/>
    <property type="evidence" value="ECO:0007669"/>
    <property type="project" value="TreeGrafter"/>
</dbReference>
<dbReference type="InterPro" id="IPR011990">
    <property type="entry name" value="TPR-like_helical_dom_sf"/>
</dbReference>
<feature type="compositionally biased region" description="Basic and acidic residues" evidence="1">
    <location>
        <begin position="247"/>
        <end position="260"/>
    </location>
</feature>
<dbReference type="PANTHER" id="PTHR46492:SF1">
    <property type="entry name" value="DYNEIN AXONEMAL ASSEMBLY FACTOR 4"/>
    <property type="match status" value="1"/>
</dbReference>
<evidence type="ECO:0000256" key="1">
    <source>
        <dbReference type="SAM" id="MobiDB-lite"/>
    </source>
</evidence>
<sequence>MPRDIDYKWSEDLRSIFITFTGIIGVKMHTLDVELADLFVKINHAPTRQLQVIDLQDSVEMTAASTVIHGSSVQVQLTKCSPRIWGQLEYTGEDVKIRRAESRARAETFEKTRIESAAKTRQEQVKHSEQMQWKEDRESREMFEKKRFDAKTAAENQMYEDLAKVETHKNVKDHVAILDEESDSEPESDLQEARVVEQVLSTEPEGLSSKPHATVEELPLPPIRNQGEQSVKIGLEFSKRRQVGVPARDRPGREAPRPKAEGTGIMGVSQGEGAVEENSPMMLKERGDKMMANGDFRGAYTGRLSLACEDCGHALAALDLQLKYQAGGVVGVEECERLSNDKEKIAAAFETVWAEKKAGDDMYRQRDLAGAVDKYEKLISSHGRNPVLLANLSQFKLQQEEYQETMKLVDEALVATWSIPSMNPVVPPKYEVHLHQLLIDPPTFNDVRLN</sequence>
<dbReference type="GeneID" id="9040276"/>
<dbReference type="InParanoid" id="C5LNF0"/>
<name>C5LNF0_PERM5</name>